<dbReference type="EMBL" id="WODC01000017">
    <property type="protein sequence ID" value="MUM78878.1"/>
    <property type="molecule type" value="Genomic_DNA"/>
</dbReference>
<dbReference type="RefSeq" id="WP_155935728.1">
    <property type="nucleotide sequence ID" value="NZ_WODC01000017.1"/>
</dbReference>
<dbReference type="SUPFAM" id="SSF53098">
    <property type="entry name" value="Ribonuclease H-like"/>
    <property type="match status" value="1"/>
</dbReference>
<organism evidence="1 2">
    <name type="scientific">Pseudodesulfovibrio alkaliphilus</name>
    <dbReference type="NCBI Taxonomy" id="2661613"/>
    <lineage>
        <taxon>Bacteria</taxon>
        <taxon>Pseudomonadati</taxon>
        <taxon>Thermodesulfobacteriota</taxon>
        <taxon>Desulfovibrionia</taxon>
        <taxon>Desulfovibrionales</taxon>
        <taxon>Desulfovibrionaceae</taxon>
    </lineage>
</organism>
<name>A0A7K1KS43_9BACT</name>
<comment type="caution">
    <text evidence="1">The sequence shown here is derived from an EMBL/GenBank/DDBJ whole genome shotgun (WGS) entry which is preliminary data.</text>
</comment>
<sequence length="132" mass="14930">MSLASYIWRWEIEVNFRDEKTLLGLGEAQVRTSRSVETLTPFLAAVYALLLLAIEKVGGRRRTLPPPAWLHQRLDGQPRTSTAQALREFRTEVWGDALMGRNKSSFMNTSTSFMKPIHLENCAASAVCYATR</sequence>
<evidence type="ECO:0000313" key="1">
    <source>
        <dbReference type="EMBL" id="MUM78878.1"/>
    </source>
</evidence>
<evidence type="ECO:0000313" key="2">
    <source>
        <dbReference type="Proteomes" id="UP000461162"/>
    </source>
</evidence>
<evidence type="ECO:0008006" key="3">
    <source>
        <dbReference type="Google" id="ProtNLM"/>
    </source>
</evidence>
<dbReference type="InterPro" id="IPR012337">
    <property type="entry name" value="RNaseH-like_sf"/>
</dbReference>
<reference evidence="1 2" key="1">
    <citation type="submission" date="2019-11" db="EMBL/GenBank/DDBJ databases">
        <title>Pseudodesulfovibrio alkaliphilus, sp. nov., an alkaliphilic sulfate-reducing bacteria from mud volcano of Taman peninsula, Russia.</title>
        <authorList>
            <person name="Frolova A."/>
            <person name="Merkel A.Y."/>
            <person name="Slobodkin A.I."/>
        </authorList>
    </citation>
    <scope>NUCLEOTIDE SEQUENCE [LARGE SCALE GENOMIC DNA]</scope>
    <source>
        <strain evidence="1 2">F-1</strain>
    </source>
</reference>
<dbReference type="AlphaFoldDB" id="A0A7K1KS43"/>
<keyword evidence="2" id="KW-1185">Reference proteome</keyword>
<proteinExistence type="predicted"/>
<dbReference type="Proteomes" id="UP000461162">
    <property type="component" value="Unassembled WGS sequence"/>
</dbReference>
<accession>A0A7K1KS43</accession>
<gene>
    <name evidence="1" type="ORF">GKC30_14690</name>
</gene>
<protein>
    <recommendedName>
        <fullName evidence="3">Transposase IS4-like domain-containing protein</fullName>
    </recommendedName>
</protein>